<evidence type="ECO:0000259" key="1">
    <source>
        <dbReference type="PROSITE" id="PS50943"/>
    </source>
</evidence>
<protein>
    <submittedName>
        <fullName evidence="2">Helix-turn-helix domain protein</fullName>
    </submittedName>
</protein>
<dbReference type="CDD" id="cd00093">
    <property type="entry name" value="HTH_XRE"/>
    <property type="match status" value="1"/>
</dbReference>
<dbReference type="Pfam" id="PF13560">
    <property type="entry name" value="HTH_31"/>
    <property type="match status" value="1"/>
</dbReference>
<dbReference type="Gene3D" id="1.10.260.40">
    <property type="entry name" value="lambda repressor-like DNA-binding domains"/>
    <property type="match status" value="1"/>
</dbReference>
<dbReference type="GO" id="GO:0003677">
    <property type="term" value="F:DNA binding"/>
    <property type="evidence" value="ECO:0007669"/>
    <property type="project" value="InterPro"/>
</dbReference>
<sequence length="148" mass="16675">MRENRNIYQSARERKGLTQEVAAERLDLSVESLGAYEQDRRRPPDSTVLRMAQLYDFSYLCYLHIQSGDLAGVMPEVNVKSLEHAAMRIVRLIGGFARNGQFDQLLQICEDGVIAEEERQAFDCITSELSEIVSAALELTYASKGAEK</sequence>
<dbReference type="SMART" id="SM00530">
    <property type="entry name" value="HTH_XRE"/>
    <property type="match status" value="1"/>
</dbReference>
<dbReference type="SUPFAM" id="SSF47413">
    <property type="entry name" value="lambda repressor-like DNA-binding domains"/>
    <property type="match status" value="1"/>
</dbReference>
<accession>A0A8S5LQ83</accession>
<dbReference type="InterPro" id="IPR001387">
    <property type="entry name" value="Cro/C1-type_HTH"/>
</dbReference>
<organism evidence="2">
    <name type="scientific">Myoviridae sp. ctOyc4</name>
    <dbReference type="NCBI Taxonomy" id="2827606"/>
    <lineage>
        <taxon>Viruses</taxon>
        <taxon>Duplodnaviria</taxon>
        <taxon>Heunggongvirae</taxon>
        <taxon>Uroviricota</taxon>
        <taxon>Caudoviricetes</taxon>
    </lineage>
</organism>
<dbReference type="InterPro" id="IPR010982">
    <property type="entry name" value="Lambda_DNA-bd_dom_sf"/>
</dbReference>
<dbReference type="PROSITE" id="PS50943">
    <property type="entry name" value="HTH_CROC1"/>
    <property type="match status" value="1"/>
</dbReference>
<evidence type="ECO:0000313" key="2">
    <source>
        <dbReference type="EMBL" id="DAD72090.1"/>
    </source>
</evidence>
<feature type="domain" description="HTH cro/C1-type" evidence="1">
    <location>
        <begin position="11"/>
        <end position="60"/>
    </location>
</feature>
<proteinExistence type="predicted"/>
<dbReference type="EMBL" id="BK015894">
    <property type="protein sequence ID" value="DAD72090.1"/>
    <property type="molecule type" value="Genomic_DNA"/>
</dbReference>
<reference evidence="2" key="1">
    <citation type="journal article" date="2021" name="Proc. Natl. Acad. Sci. U.S.A.">
        <title>A Catalog of Tens of Thousands of Viruses from Human Metagenomes Reveals Hidden Associations with Chronic Diseases.</title>
        <authorList>
            <person name="Tisza M.J."/>
            <person name="Buck C.B."/>
        </authorList>
    </citation>
    <scope>NUCLEOTIDE SEQUENCE</scope>
    <source>
        <strain evidence="2">CtOyc4</strain>
    </source>
</reference>
<name>A0A8S5LQ83_9CAUD</name>